<dbReference type="AlphaFoldDB" id="A0A060QIL2"/>
<dbReference type="EMBL" id="CBLX010000008">
    <property type="protein sequence ID" value="CDG39076.1"/>
    <property type="molecule type" value="Genomic_DNA"/>
</dbReference>
<sequence>MSKALYATMRALPGKREEVARLLTALADDVRGEPGNKRFVVYTLESDPDFFHVEETYRDDDAFKAHMGMEHGKVFNNAIKTLVEGGASQVVFLTHIA</sequence>
<dbReference type="RefSeq" id="WP_023979877.1">
    <property type="nucleotide sequence ID" value="NZ_CBLX010000008.1"/>
</dbReference>
<dbReference type="Gene3D" id="3.30.70.100">
    <property type="match status" value="1"/>
</dbReference>
<dbReference type="Proteomes" id="UP000027583">
    <property type="component" value="Unassembled WGS sequence"/>
</dbReference>
<reference evidence="2 3" key="1">
    <citation type="journal article" date="2014" name="Genome Biol. Evol.">
        <title>Acetic acid bacteria genomes reveal functional traits for adaptation to life in insect guts.</title>
        <authorList>
            <person name="Chouaia B."/>
            <person name="Gaiarsa S."/>
            <person name="Crotti E."/>
            <person name="Comandatore F."/>
            <person name="Degli Esposti M."/>
            <person name="Ricci I."/>
            <person name="Alma A."/>
            <person name="Favia G."/>
            <person name="Bandi C."/>
            <person name="Daffonchio D."/>
        </authorList>
    </citation>
    <scope>NUCLEOTIDE SEQUENCE [LARGE SCALE GENOMIC DNA]</scope>
    <source>
        <strain evidence="2 3">SF2.1</strain>
    </source>
</reference>
<evidence type="ECO:0000313" key="3">
    <source>
        <dbReference type="Proteomes" id="UP000027583"/>
    </source>
</evidence>
<organism evidence="2 3">
    <name type="scientific">Asaia bogorensis</name>
    <dbReference type="NCBI Taxonomy" id="91915"/>
    <lineage>
        <taxon>Bacteria</taxon>
        <taxon>Pseudomonadati</taxon>
        <taxon>Pseudomonadota</taxon>
        <taxon>Alphaproteobacteria</taxon>
        <taxon>Acetobacterales</taxon>
        <taxon>Acetobacteraceae</taxon>
        <taxon>Asaia</taxon>
    </lineage>
</organism>
<dbReference type="PROSITE" id="PS51725">
    <property type="entry name" value="ABM"/>
    <property type="match status" value="1"/>
</dbReference>
<dbReference type="eggNOG" id="COG1359">
    <property type="taxonomic scope" value="Bacteria"/>
</dbReference>
<reference evidence="2 3" key="2">
    <citation type="journal article" date="2014" name="PLoS ONE">
        <title>Evolution of mitochondria reconstructed from the energy metabolism of living bacteria.</title>
        <authorList>
            <person name="Degli Esposti M."/>
            <person name="Chouaia B."/>
            <person name="Comandatore F."/>
            <person name="Crotti E."/>
            <person name="Sassera D."/>
            <person name="Lievens P.M."/>
            <person name="Daffonchio D."/>
            <person name="Bandi C."/>
        </authorList>
    </citation>
    <scope>NUCLEOTIDE SEQUENCE [LARGE SCALE GENOMIC DNA]</scope>
    <source>
        <strain evidence="2 3">SF2.1</strain>
    </source>
</reference>
<protein>
    <recommendedName>
        <fullName evidence="1">ABM domain-containing protein</fullName>
    </recommendedName>
</protein>
<feature type="domain" description="ABM" evidence="1">
    <location>
        <begin position="3"/>
        <end position="92"/>
    </location>
</feature>
<gene>
    <name evidence="2" type="ORF">ASAP_1031</name>
</gene>
<dbReference type="InterPro" id="IPR011008">
    <property type="entry name" value="Dimeric_a/b-barrel"/>
</dbReference>
<dbReference type="PANTHER" id="PTHR33336:SF14">
    <property type="entry name" value="ANTIBIOTIC BIOSYNTHESIS MONOOXYGENASE"/>
    <property type="match status" value="1"/>
</dbReference>
<dbReference type="GO" id="GO:0003824">
    <property type="term" value="F:catalytic activity"/>
    <property type="evidence" value="ECO:0007669"/>
    <property type="project" value="TreeGrafter"/>
</dbReference>
<dbReference type="InterPro" id="IPR007138">
    <property type="entry name" value="ABM_dom"/>
</dbReference>
<dbReference type="Pfam" id="PF03992">
    <property type="entry name" value="ABM"/>
    <property type="match status" value="1"/>
</dbReference>
<accession>A0A060QIL2</accession>
<proteinExistence type="predicted"/>
<dbReference type="InterPro" id="IPR050744">
    <property type="entry name" value="AI-2_Isomerase_LsrG"/>
</dbReference>
<name>A0A060QIL2_9PROT</name>
<evidence type="ECO:0000313" key="2">
    <source>
        <dbReference type="EMBL" id="CDG39076.1"/>
    </source>
</evidence>
<dbReference type="PANTHER" id="PTHR33336">
    <property type="entry name" value="QUINOL MONOOXYGENASE YGIN-RELATED"/>
    <property type="match status" value="1"/>
</dbReference>
<comment type="caution">
    <text evidence="2">The sequence shown here is derived from an EMBL/GenBank/DDBJ whole genome shotgun (WGS) entry which is preliminary data.</text>
</comment>
<dbReference type="SUPFAM" id="SSF54909">
    <property type="entry name" value="Dimeric alpha+beta barrel"/>
    <property type="match status" value="1"/>
</dbReference>
<evidence type="ECO:0000259" key="1">
    <source>
        <dbReference type="PROSITE" id="PS51725"/>
    </source>
</evidence>